<accession>A0A376BMG0</accession>
<evidence type="ECO:0000313" key="2">
    <source>
        <dbReference type="EMBL" id="SSY70952.1"/>
    </source>
</evidence>
<organism evidence="2 3">
    <name type="scientific">Alysiella crassa</name>
    <dbReference type="NCBI Taxonomy" id="153491"/>
    <lineage>
        <taxon>Bacteria</taxon>
        <taxon>Pseudomonadati</taxon>
        <taxon>Pseudomonadota</taxon>
        <taxon>Betaproteobacteria</taxon>
        <taxon>Neisseriales</taxon>
        <taxon>Neisseriaceae</taxon>
        <taxon>Alysiella</taxon>
    </lineage>
</organism>
<keyword evidence="3" id="KW-1185">Reference proteome</keyword>
<dbReference type="Pfam" id="PF09951">
    <property type="entry name" value="Imm33"/>
    <property type="match status" value="1"/>
</dbReference>
<sequence length="107" mass="11907">MNPFAQALSAALEYAIVSRQVLDDGAAIGFLYREAAVFEQDSGWRIFSGAEDDEFADNTDNFDTVLLSTILDNHPEITPLMGNTEGAWEWDDETEQFVAVADWSPQD</sequence>
<dbReference type="OrthoDB" id="4827574at2"/>
<protein>
    <submittedName>
        <fullName evidence="2">Protein of uncharacterized function (DUF2185)</fullName>
    </submittedName>
</protein>
<dbReference type="RefSeq" id="WP_034294277.1">
    <property type="nucleotide sequence ID" value="NZ_CP091519.2"/>
</dbReference>
<dbReference type="PANTHER" id="PTHR38743">
    <property type="entry name" value="SIMILAR TO GLYOXYLASE I FAMILY PROTEIN"/>
    <property type="match status" value="1"/>
</dbReference>
<dbReference type="PANTHER" id="PTHR38743:SF2">
    <property type="entry name" value="DUF2185 DOMAIN-CONTAINING PROTEIN"/>
    <property type="match status" value="1"/>
</dbReference>
<evidence type="ECO:0000313" key="3">
    <source>
        <dbReference type="Proteomes" id="UP000254209"/>
    </source>
</evidence>
<dbReference type="Proteomes" id="UP000254209">
    <property type="component" value="Unassembled WGS sequence"/>
</dbReference>
<evidence type="ECO:0000259" key="1">
    <source>
        <dbReference type="Pfam" id="PF09951"/>
    </source>
</evidence>
<dbReference type="InterPro" id="IPR018689">
    <property type="entry name" value="Imm33_dom"/>
</dbReference>
<dbReference type="STRING" id="1120980.GCA_000745955_01934"/>
<reference evidence="2 3" key="1">
    <citation type="submission" date="2018-06" db="EMBL/GenBank/DDBJ databases">
        <authorList>
            <consortium name="Pathogen Informatics"/>
            <person name="Doyle S."/>
        </authorList>
    </citation>
    <scope>NUCLEOTIDE SEQUENCE [LARGE SCALE GENOMIC DNA]</scope>
    <source>
        <strain evidence="2 3">NCTC10283</strain>
    </source>
</reference>
<proteinExistence type="predicted"/>
<name>A0A376BMG0_9NEIS</name>
<dbReference type="EMBL" id="UFSO01000002">
    <property type="protein sequence ID" value="SSY70952.1"/>
    <property type="molecule type" value="Genomic_DNA"/>
</dbReference>
<dbReference type="AlphaFoldDB" id="A0A376BMG0"/>
<gene>
    <name evidence="2" type="ORF">NCTC10283_01074</name>
</gene>
<feature type="domain" description="Immunity protein Imm33" evidence="1">
    <location>
        <begin position="16"/>
        <end position="100"/>
    </location>
</feature>